<dbReference type="Gene3D" id="3.40.190.10">
    <property type="entry name" value="Periplasmic binding protein-like II"/>
    <property type="match status" value="2"/>
</dbReference>
<evidence type="ECO:0000256" key="7">
    <source>
        <dbReference type="ARBA" id="ARBA00022898"/>
    </source>
</evidence>
<keyword evidence="8" id="KW-0784">Thiamine biosynthesis</keyword>
<dbReference type="GO" id="GO:0016740">
    <property type="term" value="F:transferase activity"/>
    <property type="evidence" value="ECO:0007669"/>
    <property type="project" value="UniProtKB-KW"/>
</dbReference>
<dbReference type="InterPro" id="IPR027939">
    <property type="entry name" value="NMT1/THI5"/>
</dbReference>
<evidence type="ECO:0000256" key="2">
    <source>
        <dbReference type="ARBA" id="ARBA00004948"/>
    </source>
</evidence>
<keyword evidence="14" id="KW-1185">Reference proteome</keyword>
<dbReference type="EMBL" id="JBHSXM010000001">
    <property type="protein sequence ID" value="MFC6837706.1"/>
    <property type="molecule type" value="Genomic_DNA"/>
</dbReference>
<name>A0ABD5UHY0_9EURY</name>
<dbReference type="PANTHER" id="PTHR31528">
    <property type="entry name" value="4-AMINO-5-HYDROXYMETHYL-2-METHYLPYRIMIDINE PHOSPHATE SYNTHASE THI11-RELATED"/>
    <property type="match status" value="1"/>
</dbReference>
<keyword evidence="9" id="KW-0408">Iron</keyword>
<sequence>MARSNNVRLFHLPFSFMLPQRVASERGYFAAEGLDVDLVERDRGDVDWKYIPAEETLTGDHDVDLYPICKWESIKRTWDMRDGRVVACGTFADQPYTVYVRPDSDVEEPADLAGVPVGVNRRTGQEYTVVRALEAHVPADEVTLEHHGMPTDRLRALRDGEVEAISLLEPQSTLADHLGFRPVLEFENHMGIVAGEELAGEDLEAFMRGYSRAVEDINEDPEAFREEYLAMLDADADVAPDLFEDVDREALLASIDVPTYETPEFVDREELGEQLDWMKRRRLIDGGADLDAIVSPVRR</sequence>
<dbReference type="InterPro" id="IPR015168">
    <property type="entry name" value="SsuA/THI5"/>
</dbReference>
<comment type="pathway">
    <text evidence="2">Cofactor biosynthesis; thiamine diphosphate biosynthesis.</text>
</comment>
<comment type="catalytic activity">
    <reaction evidence="11">
        <text>N(6)-(pyridoxal phosphate)-L-lysyl-[4-amino-5-hydroxymethyl-2-methylpyrimidine phosphate synthase] + L-histidyl-[4-amino-5-hydroxymethyl-2-methylpyrimidine phosphate synthase] + 2 Fe(3+) + 4 H2O = L-lysyl-[4-amino-5-hydroxymethyl-2-methylpyrimidine phosphate synthase] + (2S)-2-amino-5-hydroxy-4-oxopentanoyl-[4-amino-5-hydroxymethyl-2-methylpyrimidine phosphate synthase] + 4-amino-2-methyl-5-(phosphooxymethyl)pyrimidine + 3-oxopropanoate + 2 Fe(2+) + 2 H(+)</text>
        <dbReference type="Rhea" id="RHEA:65756"/>
        <dbReference type="Rhea" id="RHEA-COMP:16892"/>
        <dbReference type="Rhea" id="RHEA-COMP:16893"/>
        <dbReference type="Rhea" id="RHEA-COMP:16894"/>
        <dbReference type="Rhea" id="RHEA-COMP:16895"/>
        <dbReference type="ChEBI" id="CHEBI:15377"/>
        <dbReference type="ChEBI" id="CHEBI:15378"/>
        <dbReference type="ChEBI" id="CHEBI:29033"/>
        <dbReference type="ChEBI" id="CHEBI:29034"/>
        <dbReference type="ChEBI" id="CHEBI:29969"/>
        <dbReference type="ChEBI" id="CHEBI:29979"/>
        <dbReference type="ChEBI" id="CHEBI:33190"/>
        <dbReference type="ChEBI" id="CHEBI:58354"/>
        <dbReference type="ChEBI" id="CHEBI:143915"/>
        <dbReference type="ChEBI" id="CHEBI:157692"/>
    </reaction>
    <physiologicalReaction direction="left-to-right" evidence="11">
        <dbReference type="Rhea" id="RHEA:65757"/>
    </physiologicalReaction>
</comment>
<gene>
    <name evidence="13" type="ORF">ACFQHK_14520</name>
</gene>
<dbReference type="Proteomes" id="UP001596406">
    <property type="component" value="Unassembled WGS sequence"/>
</dbReference>
<dbReference type="GO" id="GO:0009228">
    <property type="term" value="P:thiamine biosynthetic process"/>
    <property type="evidence" value="ECO:0007669"/>
    <property type="project" value="UniProtKB-KW"/>
</dbReference>
<dbReference type="GO" id="GO:0046872">
    <property type="term" value="F:metal ion binding"/>
    <property type="evidence" value="ECO:0007669"/>
    <property type="project" value="UniProtKB-KW"/>
</dbReference>
<comment type="function">
    <text evidence="1">Responsible for the formation of the pyrimidine heterocycle in the thiamine biosynthesis pathway. Catalyzes the formation of hydroxymethylpyrimidine phosphate (HMP-P) from histidine and pyridoxal phosphate (PLP). The protein uses PLP and the active site histidine to form HMP-P, generating an inactive enzyme. The enzyme can only undergo a single turnover, which suggests it is a suicide enzyme.</text>
</comment>
<protein>
    <recommendedName>
        <fullName evidence="10">Thiamine pyrimidine synthase</fullName>
    </recommendedName>
</protein>
<evidence type="ECO:0000256" key="3">
    <source>
        <dbReference type="ARBA" id="ARBA00009406"/>
    </source>
</evidence>
<evidence type="ECO:0000259" key="12">
    <source>
        <dbReference type="Pfam" id="PF09084"/>
    </source>
</evidence>
<evidence type="ECO:0000256" key="5">
    <source>
        <dbReference type="ARBA" id="ARBA00022679"/>
    </source>
</evidence>
<keyword evidence="7" id="KW-0663">Pyridoxal phosphate</keyword>
<dbReference type="AlphaFoldDB" id="A0ABD5UHY0"/>
<dbReference type="PANTHER" id="PTHR31528:SF1">
    <property type="entry name" value="4-AMINO-5-HYDROXYMETHYL-2-METHYLPYRIMIDINE PHOSPHATE SYNTHASE THI11-RELATED"/>
    <property type="match status" value="1"/>
</dbReference>
<evidence type="ECO:0000256" key="10">
    <source>
        <dbReference type="ARBA" id="ARBA00033171"/>
    </source>
</evidence>
<dbReference type="SUPFAM" id="SSF53850">
    <property type="entry name" value="Periplasmic binding protein-like II"/>
    <property type="match status" value="1"/>
</dbReference>
<proteinExistence type="inferred from homology"/>
<comment type="subunit">
    <text evidence="4">Homodimer.</text>
</comment>
<organism evidence="13 14">
    <name type="scientific">Halomarina ordinaria</name>
    <dbReference type="NCBI Taxonomy" id="3033939"/>
    <lineage>
        <taxon>Archaea</taxon>
        <taxon>Methanobacteriati</taxon>
        <taxon>Methanobacteriota</taxon>
        <taxon>Stenosarchaea group</taxon>
        <taxon>Halobacteria</taxon>
        <taxon>Halobacteriales</taxon>
        <taxon>Natronomonadaceae</taxon>
        <taxon>Halomarina</taxon>
    </lineage>
</organism>
<keyword evidence="5" id="KW-0808">Transferase</keyword>
<evidence type="ECO:0000256" key="4">
    <source>
        <dbReference type="ARBA" id="ARBA00011738"/>
    </source>
</evidence>
<evidence type="ECO:0000256" key="1">
    <source>
        <dbReference type="ARBA" id="ARBA00003469"/>
    </source>
</evidence>
<evidence type="ECO:0000256" key="9">
    <source>
        <dbReference type="ARBA" id="ARBA00023004"/>
    </source>
</evidence>
<comment type="similarity">
    <text evidence="3">Belongs to the NMT1/THI5 family.</text>
</comment>
<evidence type="ECO:0000256" key="8">
    <source>
        <dbReference type="ARBA" id="ARBA00022977"/>
    </source>
</evidence>
<keyword evidence="6" id="KW-0479">Metal-binding</keyword>
<dbReference type="Pfam" id="PF09084">
    <property type="entry name" value="NMT1"/>
    <property type="match status" value="1"/>
</dbReference>
<evidence type="ECO:0000256" key="11">
    <source>
        <dbReference type="ARBA" id="ARBA00048179"/>
    </source>
</evidence>
<dbReference type="RefSeq" id="WP_304449369.1">
    <property type="nucleotide sequence ID" value="NZ_JARRAH010000001.1"/>
</dbReference>
<feature type="domain" description="SsuA/THI5-like" evidence="12">
    <location>
        <begin position="22"/>
        <end position="222"/>
    </location>
</feature>
<accession>A0ABD5UHY0</accession>
<evidence type="ECO:0000256" key="6">
    <source>
        <dbReference type="ARBA" id="ARBA00022723"/>
    </source>
</evidence>
<evidence type="ECO:0000313" key="13">
    <source>
        <dbReference type="EMBL" id="MFC6837706.1"/>
    </source>
</evidence>
<comment type="caution">
    <text evidence="13">The sequence shown here is derived from an EMBL/GenBank/DDBJ whole genome shotgun (WGS) entry which is preliminary data.</text>
</comment>
<evidence type="ECO:0000313" key="14">
    <source>
        <dbReference type="Proteomes" id="UP001596406"/>
    </source>
</evidence>
<reference evidence="13 14" key="1">
    <citation type="journal article" date="2019" name="Int. J. Syst. Evol. Microbiol.">
        <title>The Global Catalogue of Microorganisms (GCM) 10K type strain sequencing project: providing services to taxonomists for standard genome sequencing and annotation.</title>
        <authorList>
            <consortium name="The Broad Institute Genomics Platform"/>
            <consortium name="The Broad Institute Genome Sequencing Center for Infectious Disease"/>
            <person name="Wu L."/>
            <person name="Ma J."/>
        </authorList>
    </citation>
    <scope>NUCLEOTIDE SEQUENCE [LARGE SCALE GENOMIC DNA]</scope>
    <source>
        <strain evidence="13 14">PSRA2</strain>
    </source>
</reference>